<keyword evidence="7" id="KW-1185">Reference proteome</keyword>
<evidence type="ECO:0000256" key="1">
    <source>
        <dbReference type="ARBA" id="ARBA00004196"/>
    </source>
</evidence>
<dbReference type="Proteomes" id="UP001232755">
    <property type="component" value="Unassembled WGS sequence"/>
</dbReference>
<dbReference type="PANTHER" id="PTHR46847:SF1">
    <property type="entry name" value="D-ALLOSE-BINDING PERIPLASMIC PROTEIN-RELATED"/>
    <property type="match status" value="1"/>
</dbReference>
<comment type="caution">
    <text evidence="6">The sequence shown here is derived from an EMBL/GenBank/DDBJ whole genome shotgun (WGS) entry which is preliminary data.</text>
</comment>
<reference evidence="6 7" key="1">
    <citation type="submission" date="2023-07" db="EMBL/GenBank/DDBJ databases">
        <title>Comparative genomics of wheat-associated soil bacteria to identify genetic determinants of phenazine resistance.</title>
        <authorList>
            <person name="Mouncey N."/>
        </authorList>
    </citation>
    <scope>NUCLEOTIDE SEQUENCE [LARGE SCALE GENOMIC DNA]</scope>
    <source>
        <strain evidence="6 7">B3I12</strain>
    </source>
</reference>
<dbReference type="EMBL" id="JAUSYP010000001">
    <property type="protein sequence ID" value="MDQ0745979.1"/>
    <property type="molecule type" value="Genomic_DNA"/>
</dbReference>
<dbReference type="PROSITE" id="PS51257">
    <property type="entry name" value="PROKAR_LIPOPROTEIN"/>
    <property type="match status" value="1"/>
</dbReference>
<feature type="chain" id="PRO_5045566557" evidence="4">
    <location>
        <begin position="30"/>
        <end position="396"/>
    </location>
</feature>
<dbReference type="RefSeq" id="WP_307173092.1">
    <property type="nucleotide sequence ID" value="NZ_JAUSYP010000001.1"/>
</dbReference>
<dbReference type="Pfam" id="PF13407">
    <property type="entry name" value="Peripla_BP_4"/>
    <property type="match status" value="1"/>
</dbReference>
<dbReference type="PANTHER" id="PTHR46847">
    <property type="entry name" value="D-ALLOSE-BINDING PERIPLASMIC PROTEIN-RELATED"/>
    <property type="match status" value="1"/>
</dbReference>
<organism evidence="6 7">
    <name type="scientific">Streptomyces africanus</name>
    <dbReference type="NCBI Taxonomy" id="231024"/>
    <lineage>
        <taxon>Bacteria</taxon>
        <taxon>Bacillati</taxon>
        <taxon>Actinomycetota</taxon>
        <taxon>Actinomycetes</taxon>
        <taxon>Kitasatosporales</taxon>
        <taxon>Streptomycetaceae</taxon>
        <taxon>Streptomyces</taxon>
    </lineage>
</organism>
<comment type="similarity">
    <text evidence="2">Belongs to the bacterial solute-binding protein 2 family.</text>
</comment>
<dbReference type="Gene3D" id="3.40.50.2300">
    <property type="match status" value="2"/>
</dbReference>
<sequence length="396" mass="41851">MTTTRGRRIRHCVLALPVAAVLAAGSACAGISSAQNDSGAGADAQNAAAMAGPRSDQWDDLHKAATTESPAKYQGPTQSVTAPKNVKVAVITCLSILSGCVSPATGAQQAAKHLGWQVRVFDGGGTPDKQNAQMLNALSWGAKIILNIAIDPNAVQDGLRAAKRAGVPVGAGSNGLDSPNPPIKPTGSNLGYAFDVGPDYAALGKKAAQWVQADSKGKANIVVYSDKEFPSVLALQKGLLDQLKKCEDCTVQPLRYFTGNQVAQVLPQSVVSYLRSHTEVDYVFIPYDPAAAAVVPAIAQAGLGNRVRLISVLGSQENLNFVRKGQVQVADAAYDNRYMGYAMLDQTSRLLTKKPLADPHGENLPFVVLDKDNVPEAGSDWHASFDYPNTFDGLWK</sequence>
<keyword evidence="3 4" id="KW-0732">Signal</keyword>
<evidence type="ECO:0000256" key="3">
    <source>
        <dbReference type="ARBA" id="ARBA00022729"/>
    </source>
</evidence>
<accession>A0ABU0QHB9</accession>
<evidence type="ECO:0000313" key="6">
    <source>
        <dbReference type="EMBL" id="MDQ0745979.1"/>
    </source>
</evidence>
<evidence type="ECO:0000313" key="7">
    <source>
        <dbReference type="Proteomes" id="UP001232755"/>
    </source>
</evidence>
<feature type="domain" description="Periplasmic binding protein" evidence="5">
    <location>
        <begin position="105"/>
        <end position="354"/>
    </location>
</feature>
<gene>
    <name evidence="6" type="ORF">QF034_000210</name>
</gene>
<evidence type="ECO:0000256" key="2">
    <source>
        <dbReference type="ARBA" id="ARBA00007639"/>
    </source>
</evidence>
<feature type="signal peptide" evidence="4">
    <location>
        <begin position="1"/>
        <end position="29"/>
    </location>
</feature>
<protein>
    <submittedName>
        <fullName evidence="6">Ribose transport system substrate-binding protein</fullName>
    </submittedName>
</protein>
<proteinExistence type="inferred from homology"/>
<name>A0ABU0QHB9_9ACTN</name>
<comment type="subcellular location">
    <subcellularLocation>
        <location evidence="1">Cell envelope</location>
    </subcellularLocation>
</comment>
<evidence type="ECO:0000256" key="4">
    <source>
        <dbReference type="SAM" id="SignalP"/>
    </source>
</evidence>
<dbReference type="SUPFAM" id="SSF53822">
    <property type="entry name" value="Periplasmic binding protein-like I"/>
    <property type="match status" value="1"/>
</dbReference>
<evidence type="ECO:0000259" key="5">
    <source>
        <dbReference type="Pfam" id="PF13407"/>
    </source>
</evidence>
<dbReference type="InterPro" id="IPR028082">
    <property type="entry name" value="Peripla_BP_I"/>
</dbReference>
<dbReference type="InterPro" id="IPR025997">
    <property type="entry name" value="SBP_2_dom"/>
</dbReference>